<evidence type="ECO:0000313" key="5">
    <source>
        <dbReference type="EMBL" id="CAD7268065.1"/>
    </source>
</evidence>
<comment type="subcellular location">
    <subcellularLocation>
        <location evidence="2">Cytoplasm</location>
    </subcellularLocation>
    <subcellularLocation>
        <location evidence="1">Nucleus</location>
    </subcellularLocation>
</comment>
<dbReference type="InterPro" id="IPR037895">
    <property type="entry name" value="NUDCD1"/>
</dbReference>
<reference evidence="5" key="1">
    <citation type="submission" date="2020-11" db="EMBL/GenBank/DDBJ databases">
        <authorList>
            <person name="Tran Van P."/>
        </authorList>
    </citation>
    <scope>NUCLEOTIDE SEQUENCE</scope>
</reference>
<dbReference type="EMBL" id="OC011457">
    <property type="protein sequence ID" value="CAD7268065.1"/>
    <property type="molecule type" value="Genomic_DNA"/>
</dbReference>
<proteinExistence type="predicted"/>
<evidence type="ECO:0000256" key="1">
    <source>
        <dbReference type="ARBA" id="ARBA00004123"/>
    </source>
</evidence>
<dbReference type="GO" id="GO:0005634">
    <property type="term" value="C:nucleus"/>
    <property type="evidence" value="ECO:0007669"/>
    <property type="project" value="UniProtKB-SubCell"/>
</dbReference>
<sequence length="250" mass="28210">MINFQTDTCLNEGLIERGVDHVLPSDDQYSFLHVKAFGLHNHLSADPWSTEYIYFIDKKFDHNVVSAMSIHPDMIEPGVGTIRLIDLSLIKHCVSVKLLQPSRVEELREVWEMPSHHERRPGHYNPSMSFSSPELVLLSDGAGTLHLVNTGPRDGTAPWESFSTLFIDVNDTRYTMATPEGLLMYLVPSLGLGHSLQGSNSPWKTWDLVCPVYFTLRCSCFVCYLISSSEIVALTGLDLFRRNGKQCRPL</sequence>
<organism evidence="5">
    <name type="scientific">Timema shepardi</name>
    <name type="common">Walking stick</name>
    <dbReference type="NCBI Taxonomy" id="629360"/>
    <lineage>
        <taxon>Eukaryota</taxon>
        <taxon>Metazoa</taxon>
        <taxon>Ecdysozoa</taxon>
        <taxon>Arthropoda</taxon>
        <taxon>Hexapoda</taxon>
        <taxon>Insecta</taxon>
        <taxon>Pterygota</taxon>
        <taxon>Neoptera</taxon>
        <taxon>Polyneoptera</taxon>
        <taxon>Phasmatodea</taxon>
        <taxon>Timematodea</taxon>
        <taxon>Timematoidea</taxon>
        <taxon>Timematidae</taxon>
        <taxon>Timema</taxon>
    </lineage>
</organism>
<evidence type="ECO:0000256" key="3">
    <source>
        <dbReference type="ARBA" id="ARBA00022490"/>
    </source>
</evidence>
<gene>
    <name evidence="5" type="ORF">TSIB3V08_LOCUS12067</name>
</gene>
<dbReference type="PANTHER" id="PTHR21664">
    <property type="entry name" value="CHRONIC MYELOGENOUS LEUKEMIA TUMOR ANTIGEN 66"/>
    <property type="match status" value="1"/>
</dbReference>
<dbReference type="GO" id="GO:0005737">
    <property type="term" value="C:cytoplasm"/>
    <property type="evidence" value="ECO:0007669"/>
    <property type="project" value="UniProtKB-SubCell"/>
</dbReference>
<dbReference type="AlphaFoldDB" id="A0A7R9B882"/>
<accession>A0A7R9B882</accession>
<protein>
    <submittedName>
        <fullName evidence="5">Uncharacterized protein</fullName>
    </submittedName>
</protein>
<dbReference type="PANTHER" id="PTHR21664:SF1">
    <property type="entry name" value="NUDC DOMAIN-CONTAINING PROTEIN 1"/>
    <property type="match status" value="1"/>
</dbReference>
<keyword evidence="4" id="KW-0539">Nucleus</keyword>
<keyword evidence="3" id="KW-0963">Cytoplasm</keyword>
<evidence type="ECO:0000256" key="2">
    <source>
        <dbReference type="ARBA" id="ARBA00004496"/>
    </source>
</evidence>
<name>A0A7R9B882_TIMSH</name>
<evidence type="ECO:0000256" key="4">
    <source>
        <dbReference type="ARBA" id="ARBA00023242"/>
    </source>
</evidence>